<dbReference type="RefSeq" id="WP_073458530.1">
    <property type="nucleotide sequence ID" value="NZ_FRAP01000015.1"/>
</dbReference>
<dbReference type="InterPro" id="IPR002328">
    <property type="entry name" value="ADH_Zn_CS"/>
</dbReference>
<evidence type="ECO:0000256" key="1">
    <source>
        <dbReference type="ARBA" id="ARBA00001947"/>
    </source>
</evidence>
<evidence type="ECO:0000313" key="9">
    <source>
        <dbReference type="Proteomes" id="UP000184363"/>
    </source>
</evidence>
<dbReference type="InterPro" id="IPR036291">
    <property type="entry name" value="NAD(P)-bd_dom_sf"/>
</dbReference>
<keyword evidence="4 6" id="KW-0862">Zinc</keyword>
<comment type="cofactor">
    <cofactor evidence="1 6">
        <name>Zn(2+)</name>
        <dbReference type="ChEBI" id="CHEBI:29105"/>
    </cofactor>
</comment>
<dbReference type="SMART" id="SM00829">
    <property type="entry name" value="PKS_ER"/>
    <property type="match status" value="1"/>
</dbReference>
<dbReference type="EMBL" id="FRAP01000015">
    <property type="protein sequence ID" value="SHK96254.1"/>
    <property type="molecule type" value="Genomic_DNA"/>
</dbReference>
<dbReference type="FunFam" id="3.40.50.720:FF:000003">
    <property type="entry name" value="S-(hydroxymethyl)glutathione dehydrogenase"/>
    <property type="match status" value="1"/>
</dbReference>
<sequence>MRAAILAGYGEPLRVTELDIDKPLDDEVLVEVRASGVCHSDLTAARGGQQPGLPVVLGHEVAGEVLEVGRGVTGVRPGDRVVVTGTMFCGSCRWCVGGHPQHCRNKPRSRPRDLPPRLSLEGRPVQAYVGVGGFAEQVLVHSSGVARIGDRLSFATACLLGCAVVTGMGAVINTARVRAGESVVVVGCGGVGLSAVAAARLSGASPIVAVDVDPAKLSIASRFGATHGVLAGDDAAAEVVELTGGGADHVIEAVGSPATVRGGFAMLGVRGTLTSVGMARMGADVTLPLEPLMMSERRVQGSKMGGGQFARDVANYERLCVEGRLDLDALVSHTVPLDEVNAAFDVMDRASYARTVITFD</sequence>
<dbReference type="PANTHER" id="PTHR43350">
    <property type="entry name" value="NAD-DEPENDENT ALCOHOL DEHYDROGENASE"/>
    <property type="match status" value="1"/>
</dbReference>
<comment type="similarity">
    <text evidence="2 6">Belongs to the zinc-containing alcohol dehydrogenase family.</text>
</comment>
<dbReference type="InterPro" id="IPR013149">
    <property type="entry name" value="ADH-like_C"/>
</dbReference>
<dbReference type="SUPFAM" id="SSF51735">
    <property type="entry name" value="NAD(P)-binding Rossmann-fold domains"/>
    <property type="match status" value="1"/>
</dbReference>
<protein>
    <submittedName>
        <fullName evidence="8">S-(Hydroxymethyl)glutathione dehydrogenase / alcohol dehydrogenase</fullName>
    </submittedName>
</protein>
<feature type="domain" description="Enoyl reductase (ER)" evidence="7">
    <location>
        <begin position="10"/>
        <end position="357"/>
    </location>
</feature>
<keyword evidence="3 6" id="KW-0479">Metal-binding</keyword>
<dbReference type="AlphaFoldDB" id="A0A1M6WRI6"/>
<evidence type="ECO:0000256" key="6">
    <source>
        <dbReference type="RuleBase" id="RU361277"/>
    </source>
</evidence>
<gene>
    <name evidence="8" type="ORF">SAMN05443637_11560</name>
</gene>
<keyword evidence="5" id="KW-0560">Oxidoreductase</keyword>
<evidence type="ECO:0000313" key="8">
    <source>
        <dbReference type="EMBL" id="SHK96254.1"/>
    </source>
</evidence>
<organism evidence="8 9">
    <name type="scientific">Pseudonocardia thermophila</name>
    <dbReference type="NCBI Taxonomy" id="1848"/>
    <lineage>
        <taxon>Bacteria</taxon>
        <taxon>Bacillati</taxon>
        <taxon>Actinomycetota</taxon>
        <taxon>Actinomycetes</taxon>
        <taxon>Pseudonocardiales</taxon>
        <taxon>Pseudonocardiaceae</taxon>
        <taxon>Pseudonocardia</taxon>
    </lineage>
</organism>
<dbReference type="Proteomes" id="UP000184363">
    <property type="component" value="Unassembled WGS sequence"/>
</dbReference>
<dbReference type="Pfam" id="PF08240">
    <property type="entry name" value="ADH_N"/>
    <property type="match status" value="1"/>
</dbReference>
<accession>A0A1M6WRI6</accession>
<dbReference type="Pfam" id="PF00107">
    <property type="entry name" value="ADH_zinc_N"/>
    <property type="match status" value="1"/>
</dbReference>
<dbReference type="GO" id="GO:0008270">
    <property type="term" value="F:zinc ion binding"/>
    <property type="evidence" value="ECO:0007669"/>
    <property type="project" value="InterPro"/>
</dbReference>
<dbReference type="SUPFAM" id="SSF50129">
    <property type="entry name" value="GroES-like"/>
    <property type="match status" value="2"/>
</dbReference>
<dbReference type="Gene3D" id="3.90.180.10">
    <property type="entry name" value="Medium-chain alcohol dehydrogenases, catalytic domain"/>
    <property type="match status" value="1"/>
</dbReference>
<dbReference type="InterPro" id="IPR020843">
    <property type="entry name" value="ER"/>
</dbReference>
<evidence type="ECO:0000256" key="3">
    <source>
        <dbReference type="ARBA" id="ARBA00022723"/>
    </source>
</evidence>
<dbReference type="Gene3D" id="3.40.50.720">
    <property type="entry name" value="NAD(P)-binding Rossmann-like Domain"/>
    <property type="match status" value="1"/>
</dbReference>
<keyword evidence="9" id="KW-1185">Reference proteome</keyword>
<dbReference type="OrthoDB" id="3265141at2"/>
<evidence type="ECO:0000256" key="2">
    <source>
        <dbReference type="ARBA" id="ARBA00008072"/>
    </source>
</evidence>
<evidence type="ECO:0000256" key="5">
    <source>
        <dbReference type="ARBA" id="ARBA00023002"/>
    </source>
</evidence>
<dbReference type="PANTHER" id="PTHR43350:SF21">
    <property type="entry name" value="S-NITROSOMYCOTHIOL REDUCTASE MSCR"/>
    <property type="match status" value="1"/>
</dbReference>
<dbReference type="STRING" id="1848.SAMN05443637_11560"/>
<name>A0A1M6WRI6_PSETH</name>
<evidence type="ECO:0000256" key="4">
    <source>
        <dbReference type="ARBA" id="ARBA00022833"/>
    </source>
</evidence>
<proteinExistence type="inferred from homology"/>
<dbReference type="PROSITE" id="PS00059">
    <property type="entry name" value="ADH_ZINC"/>
    <property type="match status" value="1"/>
</dbReference>
<dbReference type="GO" id="GO:0016491">
    <property type="term" value="F:oxidoreductase activity"/>
    <property type="evidence" value="ECO:0007669"/>
    <property type="project" value="UniProtKB-KW"/>
</dbReference>
<evidence type="ECO:0000259" key="7">
    <source>
        <dbReference type="SMART" id="SM00829"/>
    </source>
</evidence>
<reference evidence="8 9" key="1">
    <citation type="submission" date="2016-11" db="EMBL/GenBank/DDBJ databases">
        <authorList>
            <person name="Jaros S."/>
            <person name="Januszkiewicz K."/>
            <person name="Wedrychowicz H."/>
        </authorList>
    </citation>
    <scope>NUCLEOTIDE SEQUENCE [LARGE SCALE GENOMIC DNA]</scope>
    <source>
        <strain evidence="8 9">DSM 43832</strain>
    </source>
</reference>
<dbReference type="InterPro" id="IPR013154">
    <property type="entry name" value="ADH-like_N"/>
</dbReference>
<dbReference type="InterPro" id="IPR011032">
    <property type="entry name" value="GroES-like_sf"/>
</dbReference>